<name>A0A4R9M0T7_9LEPT</name>
<protein>
    <submittedName>
        <fullName evidence="1">DUF455 family protein</fullName>
    </submittedName>
</protein>
<organism evidence="1 2">
    <name type="scientific">Leptospira idonii</name>
    <dbReference type="NCBI Taxonomy" id="1193500"/>
    <lineage>
        <taxon>Bacteria</taxon>
        <taxon>Pseudomonadati</taxon>
        <taxon>Spirochaetota</taxon>
        <taxon>Spirochaetia</taxon>
        <taxon>Leptospirales</taxon>
        <taxon>Leptospiraceae</taxon>
        <taxon>Leptospira</taxon>
    </lineage>
</organism>
<dbReference type="Pfam" id="PF04305">
    <property type="entry name" value="DUF455"/>
    <property type="match status" value="1"/>
</dbReference>
<dbReference type="PIRSF" id="PIRSF012318">
    <property type="entry name" value="UCP012318"/>
    <property type="match status" value="1"/>
</dbReference>
<comment type="caution">
    <text evidence="1">The sequence shown here is derived from an EMBL/GenBank/DDBJ whole genome shotgun (WGS) entry which is preliminary data.</text>
</comment>
<dbReference type="InterPro" id="IPR007402">
    <property type="entry name" value="DUF455"/>
</dbReference>
<dbReference type="InterPro" id="IPR011197">
    <property type="entry name" value="UCP012318"/>
</dbReference>
<dbReference type="PANTHER" id="PTHR42782">
    <property type="entry name" value="SI:CH73-314G15.3"/>
    <property type="match status" value="1"/>
</dbReference>
<dbReference type="Proteomes" id="UP000298058">
    <property type="component" value="Unassembled WGS sequence"/>
</dbReference>
<dbReference type="OrthoDB" id="9778629at2"/>
<sequence>MKLSEYAKHLLLSSDLEDKLLPPPSVWQEETDVRPLRIEKPNRADNLKFSDVKTKIPRLEHLNQTTAKGLTLHHFANHELMAIELFAWAILAFPESPLRVKLGFIKTIQEEQTHLRLYLKRMNDFGISFGDIPLNYIFWKQVPKLGSVEEFTAVLSLSFEGANLDYSQIYAKAFAHFEDWETAEIMIRIFEDEVKHVKRGMRVFQNGKPSSMEDWDYYKTLIHFPFTPRRAKGYIFLPETRKLSGMSDEFIRLLEEYEDEYSGRVNLKTLERFQFGADVWRKSDLPLPHQAE</sequence>
<proteinExistence type="predicted"/>
<accession>A0A4R9M0T7</accession>
<dbReference type="RefSeq" id="WP_135760177.1">
    <property type="nucleotide sequence ID" value="NZ_RQHW01000031.1"/>
</dbReference>
<dbReference type="PANTHER" id="PTHR42782:SF2">
    <property type="entry name" value="3-OXOACYL-[ACYL-CARRIER-PROTEIN] SYNTHASE-LIKE PROTEIN"/>
    <property type="match status" value="1"/>
</dbReference>
<dbReference type="InterPro" id="IPR009078">
    <property type="entry name" value="Ferritin-like_SF"/>
</dbReference>
<dbReference type="EMBL" id="RQHW01000031">
    <property type="protein sequence ID" value="TGN19415.1"/>
    <property type="molecule type" value="Genomic_DNA"/>
</dbReference>
<reference evidence="1" key="1">
    <citation type="journal article" date="2019" name="PLoS Negl. Trop. Dis.">
        <title>Revisiting the worldwide diversity of Leptospira species in the environment.</title>
        <authorList>
            <person name="Vincent A.T."/>
            <person name="Schiettekatte O."/>
            <person name="Bourhy P."/>
            <person name="Veyrier F.J."/>
            <person name="Picardeau M."/>
        </authorList>
    </citation>
    <scope>NUCLEOTIDE SEQUENCE [LARGE SCALE GENOMIC DNA]</scope>
    <source>
        <strain evidence="1">201300427</strain>
    </source>
</reference>
<gene>
    <name evidence="1" type="ORF">EHS15_08735</name>
</gene>
<keyword evidence="2" id="KW-1185">Reference proteome</keyword>
<dbReference type="SUPFAM" id="SSF47240">
    <property type="entry name" value="Ferritin-like"/>
    <property type="match status" value="1"/>
</dbReference>
<evidence type="ECO:0000313" key="1">
    <source>
        <dbReference type="EMBL" id="TGN19415.1"/>
    </source>
</evidence>
<dbReference type="CDD" id="cd00657">
    <property type="entry name" value="Ferritin_like"/>
    <property type="match status" value="1"/>
</dbReference>
<evidence type="ECO:0000313" key="2">
    <source>
        <dbReference type="Proteomes" id="UP000298058"/>
    </source>
</evidence>
<dbReference type="AlphaFoldDB" id="A0A4R9M0T7"/>